<protein>
    <submittedName>
        <fullName evidence="1">Uncharacterized protein</fullName>
    </submittedName>
</protein>
<dbReference type="AlphaFoldDB" id="Q4UFU3"/>
<accession>Q4UFU3</accession>
<dbReference type="EMBL" id="CR940348">
    <property type="protein sequence ID" value="CAI74215.1"/>
    <property type="molecule type" value="Genomic_DNA"/>
</dbReference>
<gene>
    <name evidence="1" type="ORF">TA15020</name>
</gene>
<dbReference type="eggNOG" id="ENOG502QSSK">
    <property type="taxonomic scope" value="Eukaryota"/>
</dbReference>
<sequence>MICENCDEEIGEAVTCPICGVIQNITETQVDVFSGFYSKSQRISQPAPLHTETTIPTILQTGPTPSDAVDTIDSKIKGRICELQELLKNIVKILIIKYNVTYRVELYAKNHWKSFLTRFITNLNSVVDVTSSPDNSGKVVDETMSIKCLDERLVMEIICKSLNKLIIYNRLLYINFNKNPNSQPNYLDDIEDCNGLNNSKVDILCRKIMKYLRLPSICLIVLDKLIGCVLEAELNLSDEILSCALVLIVCRLLWPIYHIQPPAHNTTKSNTENRGNISNEKDDVINDSDNRILKYVLDKYREKDMNSFMSSILYRYTNNYYLQFKLSSLKHLFNSHNTTLNLLGFKFQDNSNNSITNEESEDGVDELIDKLKRGLMTNNEIYYVITSLFRNYPNFSGFSFEKLLEFTHFAFTNRDQKRQTFKSIQKILNTNQYNIYNTINLNAVLSKGDNTENNKNNANQGVKANLWVACNIRFNFEGELVGTDANKLRKLAGELYTKANALADKVSAEDSDGQAAKNLADEVGQNEQSGLTQALKDLAGATDLELTNKVQAVKDKYKIVKEKYEAVQTQNREGAYKDKGKEEYDKVVASWNDFNNVYKEFDKYISGGHERRRFSEAPMYDVDNTNPGERVKLKAEDLRDVAKLLQAQVGEQTSGGKIWNQANQLHGAAHALIEQVSTKPDLTGPLDVLKKAIGENDSAADSLQKALSELSSAKENEVVEKALVVIEKYNKVKDAYDKVTEKSDAYTKALSDEQNKYTEVTSQFEALQTAFNAGKCKAISPIYDKPMIG</sequence>
<dbReference type="VEuPathDB" id="PiroplasmaDB:TA15020"/>
<proteinExistence type="predicted"/>
<dbReference type="InParanoid" id="Q4UFU3"/>
<organism evidence="1 2">
    <name type="scientific">Theileria annulata</name>
    <dbReference type="NCBI Taxonomy" id="5874"/>
    <lineage>
        <taxon>Eukaryota</taxon>
        <taxon>Sar</taxon>
        <taxon>Alveolata</taxon>
        <taxon>Apicomplexa</taxon>
        <taxon>Aconoidasida</taxon>
        <taxon>Piroplasmida</taxon>
        <taxon>Theileriidae</taxon>
        <taxon>Theileria</taxon>
    </lineage>
</organism>
<dbReference type="RefSeq" id="XP_951947.1">
    <property type="nucleotide sequence ID" value="XM_946854.1"/>
</dbReference>
<evidence type="ECO:0000313" key="2">
    <source>
        <dbReference type="Proteomes" id="UP000001950"/>
    </source>
</evidence>
<dbReference type="Proteomes" id="UP000001950">
    <property type="component" value="Chromosome 2"/>
</dbReference>
<dbReference type="KEGG" id="tan:TA15020"/>
<reference evidence="1 2" key="1">
    <citation type="journal article" date="2005" name="Science">
        <title>Genome of the host-cell transforming parasite Theileria annulata compared with T. parva.</title>
        <authorList>
            <person name="Pain A."/>
            <person name="Renauld H."/>
            <person name="Berriman M."/>
            <person name="Murphy L."/>
            <person name="Yeats C.A."/>
            <person name="Weir W."/>
            <person name="Kerhornou A."/>
            <person name="Aslett M."/>
            <person name="Bishop R."/>
            <person name="Bouchier C."/>
            <person name="Cochet M."/>
            <person name="Coulson R.M.R."/>
            <person name="Cronin A."/>
            <person name="de Villiers E.P."/>
            <person name="Fraser A."/>
            <person name="Fosker N."/>
            <person name="Gardner M."/>
            <person name="Goble A."/>
            <person name="Griffiths-Jones S."/>
            <person name="Harris D.E."/>
            <person name="Katzer F."/>
            <person name="Larke N."/>
            <person name="Lord A."/>
            <person name="Maser P."/>
            <person name="McKellar S."/>
            <person name="Mooney P."/>
            <person name="Morton F."/>
            <person name="Nene V."/>
            <person name="O'Neil S."/>
            <person name="Price C."/>
            <person name="Quail M.A."/>
            <person name="Rabbinowitsch E."/>
            <person name="Rawlings N.D."/>
            <person name="Rutter S."/>
            <person name="Saunders D."/>
            <person name="Seeger K."/>
            <person name="Shah T."/>
            <person name="Squares R."/>
            <person name="Squares S."/>
            <person name="Tivey A."/>
            <person name="Walker A.R."/>
            <person name="Woodward J."/>
            <person name="Dobbelaere D.A.E."/>
            <person name="Langsley G."/>
            <person name="Rajandream M.A."/>
            <person name="McKeever D."/>
            <person name="Shiels B."/>
            <person name="Tait A."/>
            <person name="Barrell B.G."/>
            <person name="Hall N."/>
        </authorList>
    </citation>
    <scope>NUCLEOTIDE SEQUENCE [LARGE SCALE GENOMIC DNA]</scope>
    <source>
        <strain evidence="2">Ankara</strain>
    </source>
</reference>
<dbReference type="OrthoDB" id="361822at2759"/>
<keyword evidence="2" id="KW-1185">Reference proteome</keyword>
<name>Q4UFU3_THEAN</name>
<evidence type="ECO:0000313" key="1">
    <source>
        <dbReference type="EMBL" id="CAI74215.1"/>
    </source>
</evidence>
<dbReference type="GeneID" id="3862216"/>